<keyword evidence="1" id="KW-0472">Membrane</keyword>
<gene>
    <name evidence="2" type="primary">138</name>
    <name evidence="2" type="ORF">SEA_GUUELAD_138</name>
</gene>
<evidence type="ECO:0000256" key="1">
    <source>
        <dbReference type="SAM" id="Phobius"/>
    </source>
</evidence>
<dbReference type="GeneID" id="63209668"/>
<organism evidence="2 3">
    <name type="scientific">Mycobacterium phage GuuelaD</name>
    <dbReference type="NCBI Taxonomy" id="2015819"/>
    <lineage>
        <taxon>Viruses</taxon>
        <taxon>Duplodnaviria</taxon>
        <taxon>Heunggongvirae</taxon>
        <taxon>Uroviricota</taxon>
        <taxon>Caudoviricetes</taxon>
        <taxon>Vilmaviridae</taxon>
        <taxon>Lclasvirinae</taxon>
        <taxon>Faithunavirus</taxon>
        <taxon>Faithunavirus guuelaD</taxon>
    </lineage>
</organism>
<sequence>MNAQQINVTTERALTRLGVMRLAALVTLGAGLAALVTYWPHY</sequence>
<dbReference type="Proteomes" id="UP000225984">
    <property type="component" value="Segment"/>
</dbReference>
<evidence type="ECO:0000313" key="2">
    <source>
        <dbReference type="EMBL" id="ASW31561.1"/>
    </source>
</evidence>
<accession>A0A286MQN6</accession>
<keyword evidence="1" id="KW-0812">Transmembrane</keyword>
<dbReference type="KEGG" id="vg:63209668"/>
<reference evidence="2 3" key="1">
    <citation type="submission" date="2017-06" db="EMBL/GenBank/DDBJ databases">
        <authorList>
            <person name="Apiz-Saab J."/>
            <person name="Gonzalez-Montes K.M."/>
            <person name="Diaz-Perez J."/>
            <person name="Fuentes-Cruz G.A."/>
            <person name="Fuster-Rivera J.M."/>
            <person name="Gonzalez-Espada L.V."/>
            <person name="Gonzalez-Perez P.D."/>
            <person name="Hernandez-Morales C.S."/>
            <person name="Hernandez-Rivera R."/>
            <person name="Herrera-DelValle R.J."/>
            <person name="Jaramillo-Criado J.A."/>
            <person name="Lama-Diaz J.M."/>
            <person name="Llavona-Feo P.M."/>
            <person name="Medina-Barreto M.A."/>
            <person name="Melendez-Ortiz M.Y."/>
            <person name="Melendez-Rivera C.M."/>
            <person name="Mercado-Andino A.K."/>
            <person name="Mercado-Delgado A.J."/>
            <person name="Ortiz-DeArmas J.I."/>
            <person name="Ortiz-Ortiz C.P."/>
            <person name="Quesada-Gordillo A.M."/>
            <person name="Fernandez-Martinez M."/>
            <person name="Vazquez E."/>
            <person name="Rubin M.R."/>
            <person name="Stoner T.H."/>
            <person name="Garlena R.A."/>
            <person name="Russell D.A."/>
            <person name="Pope W.H."/>
            <person name="Jacobs-Sera D."/>
            <person name="Hatfull G.F."/>
        </authorList>
    </citation>
    <scope>NUCLEOTIDE SEQUENCE [LARGE SCALE GENOMIC DNA]</scope>
</reference>
<keyword evidence="3" id="KW-1185">Reference proteome</keyword>
<dbReference type="EMBL" id="MF324910">
    <property type="protein sequence ID" value="ASW31561.1"/>
    <property type="molecule type" value="Genomic_DNA"/>
</dbReference>
<proteinExistence type="predicted"/>
<keyword evidence="1" id="KW-1133">Transmembrane helix</keyword>
<dbReference type="RefSeq" id="YP_010013096.1">
    <property type="nucleotide sequence ID" value="NC_053508.1"/>
</dbReference>
<name>A0A286MQN6_9CAUD</name>
<protein>
    <submittedName>
        <fullName evidence="2">Uncharacterized protein</fullName>
    </submittedName>
</protein>
<feature type="transmembrane region" description="Helical" evidence="1">
    <location>
        <begin position="22"/>
        <end position="39"/>
    </location>
</feature>
<evidence type="ECO:0000313" key="3">
    <source>
        <dbReference type="Proteomes" id="UP000225984"/>
    </source>
</evidence>